<dbReference type="AlphaFoldDB" id="A9V804"/>
<dbReference type="GO" id="GO:0005634">
    <property type="term" value="C:nucleus"/>
    <property type="evidence" value="ECO:0000318"/>
    <property type="project" value="GO_Central"/>
</dbReference>
<dbReference type="KEGG" id="mbr:MONBRDRAFT_33864"/>
<dbReference type="GO" id="GO:0005737">
    <property type="term" value="C:cytoplasm"/>
    <property type="evidence" value="ECO:0000318"/>
    <property type="project" value="GO_Central"/>
</dbReference>
<dbReference type="OMA" id="NEYRGYE"/>
<dbReference type="eggNOG" id="KOG2064">
    <property type="taxonomic scope" value="Eukaryota"/>
</dbReference>
<dbReference type="Proteomes" id="UP000001357">
    <property type="component" value="Unassembled WGS sequence"/>
</dbReference>
<feature type="domain" description="PARG catalytic Macro" evidence="3">
    <location>
        <begin position="173"/>
        <end position="370"/>
    </location>
</feature>
<dbReference type="GO" id="GO:0006282">
    <property type="term" value="P:regulation of DNA repair"/>
    <property type="evidence" value="ECO:0000318"/>
    <property type="project" value="GO_Central"/>
</dbReference>
<dbReference type="EMBL" id="CH991566">
    <property type="protein sequence ID" value="EDQ86467.1"/>
    <property type="molecule type" value="Genomic_DNA"/>
</dbReference>
<dbReference type="PANTHER" id="PTHR12837:SF0">
    <property type="entry name" value="POLY(ADP-RIBOSE) GLYCOHYDROLASE"/>
    <property type="match status" value="1"/>
</dbReference>
<dbReference type="GO" id="GO:1990966">
    <property type="term" value="P:ATP generation from poly-ADP-D-ribose"/>
    <property type="evidence" value="ECO:0000318"/>
    <property type="project" value="GO_Central"/>
</dbReference>
<evidence type="ECO:0000313" key="4">
    <source>
        <dbReference type="EMBL" id="EDQ86467.1"/>
    </source>
</evidence>
<reference evidence="4 5" key="1">
    <citation type="journal article" date="2008" name="Nature">
        <title>The genome of the choanoflagellate Monosiga brevicollis and the origin of metazoans.</title>
        <authorList>
            <consortium name="JGI Sequencing"/>
            <person name="King N."/>
            <person name="Westbrook M.J."/>
            <person name="Young S.L."/>
            <person name="Kuo A."/>
            <person name="Abedin M."/>
            <person name="Chapman J."/>
            <person name="Fairclough S."/>
            <person name="Hellsten U."/>
            <person name="Isogai Y."/>
            <person name="Letunic I."/>
            <person name="Marr M."/>
            <person name="Pincus D."/>
            <person name="Putnam N."/>
            <person name="Rokas A."/>
            <person name="Wright K.J."/>
            <person name="Zuzow R."/>
            <person name="Dirks W."/>
            <person name="Good M."/>
            <person name="Goodstein D."/>
            <person name="Lemons D."/>
            <person name="Li W."/>
            <person name="Lyons J.B."/>
            <person name="Morris A."/>
            <person name="Nichols S."/>
            <person name="Richter D.J."/>
            <person name="Salamov A."/>
            <person name="Bork P."/>
            <person name="Lim W.A."/>
            <person name="Manning G."/>
            <person name="Miller W.T."/>
            <person name="McGinnis W."/>
            <person name="Shapiro H."/>
            <person name="Tjian R."/>
            <person name="Grigoriev I.V."/>
            <person name="Rokhsar D."/>
        </authorList>
    </citation>
    <scope>NUCLEOTIDE SEQUENCE [LARGE SCALE GENOMIC DNA]</scope>
    <source>
        <strain evidence="5">MX1 / ATCC 50154</strain>
    </source>
</reference>
<organism evidence="4 5">
    <name type="scientific">Monosiga brevicollis</name>
    <name type="common">Choanoflagellate</name>
    <dbReference type="NCBI Taxonomy" id="81824"/>
    <lineage>
        <taxon>Eukaryota</taxon>
        <taxon>Choanoflagellata</taxon>
        <taxon>Craspedida</taxon>
        <taxon>Salpingoecidae</taxon>
        <taxon>Monosiga</taxon>
    </lineage>
</organism>
<feature type="active site" evidence="1">
    <location>
        <position position="221"/>
    </location>
</feature>
<evidence type="ECO:0000256" key="1">
    <source>
        <dbReference type="PIRSR" id="PIRSR607724-1"/>
    </source>
</evidence>
<gene>
    <name evidence="4" type="ORF">MONBRDRAFT_33864</name>
</gene>
<evidence type="ECO:0000259" key="3">
    <source>
        <dbReference type="Pfam" id="PF05028"/>
    </source>
</evidence>
<keyword evidence="2" id="KW-0732">Signal</keyword>
<dbReference type="GeneID" id="5894045"/>
<dbReference type="InterPro" id="IPR046372">
    <property type="entry name" value="PARG_cat_C"/>
</dbReference>
<proteinExistence type="predicted"/>
<dbReference type="RefSeq" id="XP_001748857.1">
    <property type="nucleotide sequence ID" value="XM_001748805.1"/>
</dbReference>
<dbReference type="GO" id="GO:0009225">
    <property type="term" value="P:nucleotide-sugar metabolic process"/>
    <property type="evidence" value="ECO:0000318"/>
    <property type="project" value="GO_Central"/>
</dbReference>
<dbReference type="InterPro" id="IPR007724">
    <property type="entry name" value="Poly_GlycHdrlase"/>
</dbReference>
<evidence type="ECO:0000256" key="2">
    <source>
        <dbReference type="SAM" id="SignalP"/>
    </source>
</evidence>
<name>A9V804_MONBE</name>
<evidence type="ECO:0000313" key="5">
    <source>
        <dbReference type="Proteomes" id="UP000001357"/>
    </source>
</evidence>
<dbReference type="Pfam" id="PF05028">
    <property type="entry name" value="PARG_cat_C"/>
    <property type="match status" value="1"/>
</dbReference>
<feature type="signal peptide" evidence="2">
    <location>
        <begin position="1"/>
        <end position="23"/>
    </location>
</feature>
<feature type="active site" evidence="1">
    <location>
        <position position="222"/>
    </location>
</feature>
<feature type="chain" id="PRO_5002745374" description="PARG catalytic Macro domain-containing protein" evidence="2">
    <location>
        <begin position="24"/>
        <end position="421"/>
    </location>
</feature>
<dbReference type="STRING" id="81824.A9V804"/>
<protein>
    <recommendedName>
        <fullName evidence="3">PARG catalytic Macro domain-containing protein</fullName>
    </recommendedName>
</protein>
<dbReference type="InParanoid" id="A9V804"/>
<keyword evidence="5" id="KW-1185">Reference proteome</keyword>
<dbReference type="PANTHER" id="PTHR12837">
    <property type="entry name" value="POLY ADP-RIBOSE GLYCOHYDROLASE"/>
    <property type="match status" value="1"/>
</dbReference>
<dbReference type="GO" id="GO:0004649">
    <property type="term" value="F:poly(ADP-ribose) glycohydrolase activity"/>
    <property type="evidence" value="ECO:0000318"/>
    <property type="project" value="GO_Central"/>
</dbReference>
<feature type="active site" evidence="1">
    <location>
        <position position="203"/>
    </location>
</feature>
<dbReference type="GO" id="GO:0005975">
    <property type="term" value="P:carbohydrate metabolic process"/>
    <property type="evidence" value="ECO:0007669"/>
    <property type="project" value="InterPro"/>
</dbReference>
<sequence>MCRSSLTTRLGSFALLCPPVCLSSRPRGLEWCVTQLEDGGTRALRAIVRYATEFGSHFPDGHMPILCARNTSTAPAATTPHRLELELTNCQLTCMLALMFIAGLPEPDATEAAIGCKMPPLNGLSFLLASPCASDRAKLLMILTFFDNHHAAPPIGQHRVCRQPTPSHLLTEHDWAHQTAELGQLEVTDTGLIEEDPTAIQVDFANCSFGGGVLWDGNAQEECRLASAALLLPFIAICPFQEPDEALQFYGVLTTAHGIGFGNNLRFKSRALAPATPSRTILVAMDALEIMTNRLDQYATTHQLRELRKASAAFDVAADRLVDPQRRIIATGNWGCGIFGGDRQLKALLQWMAASALNYDLRYHTFDQTESAFGRDLRALARHVTLQPTTVAQLWQALQTSLETSSRNLLARILKHLQRSE</sequence>
<accession>A9V804</accession>